<dbReference type="EMBL" id="AP014924">
    <property type="protein sequence ID" value="BAS27995.1"/>
    <property type="molecule type" value="Genomic_DNA"/>
</dbReference>
<feature type="domain" description="HTH iclR-type" evidence="6">
    <location>
        <begin position="12"/>
        <end position="75"/>
    </location>
</feature>
<keyword evidence="1" id="KW-0805">Transcription regulation</keyword>
<keyword evidence="2" id="KW-0238">DNA-binding</keyword>
<evidence type="ECO:0000256" key="1">
    <source>
        <dbReference type="ARBA" id="ARBA00023015"/>
    </source>
</evidence>
<proteinExistence type="predicted"/>
<name>A0A0K2SLL2_LIMPI</name>
<protein>
    <recommendedName>
        <fullName evidence="5">Glycerol operon regulatory protein</fullName>
    </recommendedName>
</protein>
<evidence type="ECO:0000259" key="7">
    <source>
        <dbReference type="PROSITE" id="PS51078"/>
    </source>
</evidence>
<dbReference type="OrthoDB" id="9791752at2"/>
<dbReference type="PROSITE" id="PS51077">
    <property type="entry name" value="HTH_ICLR"/>
    <property type="match status" value="1"/>
</dbReference>
<evidence type="ECO:0000313" key="9">
    <source>
        <dbReference type="Proteomes" id="UP000065807"/>
    </source>
</evidence>
<evidence type="ECO:0000256" key="3">
    <source>
        <dbReference type="ARBA" id="ARBA00023163"/>
    </source>
</evidence>
<dbReference type="KEGG" id="lpil:LIP_2154"/>
<dbReference type="SUPFAM" id="SSF55781">
    <property type="entry name" value="GAF domain-like"/>
    <property type="match status" value="1"/>
</dbReference>
<evidence type="ECO:0000313" key="8">
    <source>
        <dbReference type="EMBL" id="BAS27995.1"/>
    </source>
</evidence>
<dbReference type="InterPro" id="IPR036388">
    <property type="entry name" value="WH-like_DNA-bd_sf"/>
</dbReference>
<dbReference type="Pfam" id="PF01614">
    <property type="entry name" value="IclR_C"/>
    <property type="match status" value="1"/>
</dbReference>
<dbReference type="InterPro" id="IPR050707">
    <property type="entry name" value="HTH_MetabolicPath_Reg"/>
</dbReference>
<evidence type="ECO:0000256" key="2">
    <source>
        <dbReference type="ARBA" id="ARBA00023125"/>
    </source>
</evidence>
<keyword evidence="9" id="KW-1185">Reference proteome</keyword>
<feature type="domain" description="IclR-ED" evidence="7">
    <location>
        <begin position="76"/>
        <end position="260"/>
    </location>
</feature>
<reference evidence="9" key="2">
    <citation type="journal article" date="2016" name="Int. J. Syst. Evol. Microbiol.">
        <title>Complete genome sequence and cell structure of Limnochorda pilosa, a Gram-negative spore-former within the phylum Firmicutes.</title>
        <authorList>
            <person name="Watanabe M."/>
            <person name="Kojima H."/>
            <person name="Fukui M."/>
        </authorList>
    </citation>
    <scope>NUCLEOTIDE SEQUENCE [LARGE SCALE GENOMIC DNA]</scope>
    <source>
        <strain evidence="9">HC45</strain>
    </source>
</reference>
<dbReference type="Gene3D" id="3.30.450.40">
    <property type="match status" value="1"/>
</dbReference>
<sequence length="271" mass="29471">MSSDRSPRSYIVQSVDKAARLLHALAAEDVEHLGVTELAGRLGFSKNQVFRLLKTLERRGLVEQDPQTERYHLGTTVLFLAGHVQRGMGLVRAAAPILDRLALETGETIHLVARRGLEGVMVDFRESPQPVRLTARLGGHYPLHAGACPVAILAALPPDWQQKVIDDLPMLPRYTERTVADPVRLREAIEQVQALGYSLSDEDVDADGRAVGAAILDRAGWPVGAVSVAGPSSRLTQERLHQYGQKVHAAAAEIGARLSLVVGRIEQEATL</sequence>
<dbReference type="Proteomes" id="UP000065807">
    <property type="component" value="Chromosome"/>
</dbReference>
<gene>
    <name evidence="8" type="ORF">LIP_2154</name>
</gene>
<dbReference type="SMART" id="SM00346">
    <property type="entry name" value="HTH_ICLR"/>
    <property type="match status" value="1"/>
</dbReference>
<comment type="function">
    <text evidence="4">May be an activator protein for the gylABX operon.</text>
</comment>
<dbReference type="STRING" id="1555112.LIP_2154"/>
<reference evidence="9" key="1">
    <citation type="submission" date="2015-07" db="EMBL/GenBank/DDBJ databases">
        <title>Complete genome sequence and phylogenetic analysis of Limnochorda pilosa.</title>
        <authorList>
            <person name="Watanabe M."/>
            <person name="Kojima H."/>
            <person name="Fukui M."/>
        </authorList>
    </citation>
    <scope>NUCLEOTIDE SEQUENCE [LARGE SCALE GENOMIC DNA]</scope>
    <source>
        <strain evidence="9">HC45</strain>
    </source>
</reference>
<dbReference type="AlphaFoldDB" id="A0A0K2SLL2"/>
<organism evidence="8 9">
    <name type="scientific">Limnochorda pilosa</name>
    <dbReference type="NCBI Taxonomy" id="1555112"/>
    <lineage>
        <taxon>Bacteria</taxon>
        <taxon>Bacillati</taxon>
        <taxon>Bacillota</taxon>
        <taxon>Limnochordia</taxon>
        <taxon>Limnochordales</taxon>
        <taxon>Limnochordaceae</taxon>
        <taxon>Limnochorda</taxon>
    </lineage>
</organism>
<keyword evidence="3" id="KW-0804">Transcription</keyword>
<dbReference type="GO" id="GO:0045892">
    <property type="term" value="P:negative regulation of DNA-templated transcription"/>
    <property type="evidence" value="ECO:0007669"/>
    <property type="project" value="TreeGrafter"/>
</dbReference>
<evidence type="ECO:0000256" key="4">
    <source>
        <dbReference type="ARBA" id="ARBA00058938"/>
    </source>
</evidence>
<dbReference type="Pfam" id="PF09339">
    <property type="entry name" value="HTH_IclR"/>
    <property type="match status" value="1"/>
</dbReference>
<accession>A0A0K2SLL2</accession>
<dbReference type="InterPro" id="IPR014757">
    <property type="entry name" value="Tscrpt_reg_IclR_C"/>
</dbReference>
<dbReference type="GO" id="GO:0003677">
    <property type="term" value="F:DNA binding"/>
    <property type="evidence" value="ECO:0007669"/>
    <property type="project" value="UniProtKB-KW"/>
</dbReference>
<dbReference type="PROSITE" id="PS51078">
    <property type="entry name" value="ICLR_ED"/>
    <property type="match status" value="1"/>
</dbReference>
<evidence type="ECO:0000259" key="6">
    <source>
        <dbReference type="PROSITE" id="PS51077"/>
    </source>
</evidence>
<dbReference type="Gene3D" id="1.10.10.10">
    <property type="entry name" value="Winged helix-like DNA-binding domain superfamily/Winged helix DNA-binding domain"/>
    <property type="match status" value="1"/>
</dbReference>
<evidence type="ECO:0000256" key="5">
    <source>
        <dbReference type="ARBA" id="ARBA00070406"/>
    </source>
</evidence>
<dbReference type="PANTHER" id="PTHR30136">
    <property type="entry name" value="HELIX-TURN-HELIX TRANSCRIPTIONAL REGULATOR, ICLR FAMILY"/>
    <property type="match status" value="1"/>
</dbReference>
<dbReference type="PANTHER" id="PTHR30136:SF24">
    <property type="entry name" value="HTH-TYPE TRANSCRIPTIONAL REPRESSOR ALLR"/>
    <property type="match status" value="1"/>
</dbReference>
<dbReference type="InterPro" id="IPR036390">
    <property type="entry name" value="WH_DNA-bd_sf"/>
</dbReference>
<dbReference type="GO" id="GO:0003700">
    <property type="term" value="F:DNA-binding transcription factor activity"/>
    <property type="evidence" value="ECO:0007669"/>
    <property type="project" value="TreeGrafter"/>
</dbReference>
<dbReference type="FunFam" id="1.10.10.10:FF:000056">
    <property type="entry name" value="IclR family transcriptional regulator"/>
    <property type="match status" value="1"/>
</dbReference>
<dbReference type="SUPFAM" id="SSF46785">
    <property type="entry name" value="Winged helix' DNA-binding domain"/>
    <property type="match status" value="1"/>
</dbReference>
<dbReference type="RefSeq" id="WP_068137677.1">
    <property type="nucleotide sequence ID" value="NZ_AP014924.1"/>
</dbReference>
<dbReference type="InterPro" id="IPR029016">
    <property type="entry name" value="GAF-like_dom_sf"/>
</dbReference>
<dbReference type="InterPro" id="IPR005471">
    <property type="entry name" value="Tscrpt_reg_IclR_N"/>
</dbReference>